<dbReference type="InterPro" id="IPR017452">
    <property type="entry name" value="GPCR_Rhodpsn_7TM"/>
</dbReference>
<accession>A0A2G8LK31</accession>
<dbReference type="CDD" id="cd00637">
    <property type="entry name" value="7tm_classA_rhodopsin-like"/>
    <property type="match status" value="1"/>
</dbReference>
<keyword evidence="6 8" id="KW-0675">Receptor</keyword>
<feature type="transmembrane region" description="Helical" evidence="9">
    <location>
        <begin position="191"/>
        <end position="211"/>
    </location>
</feature>
<dbReference type="Gene3D" id="1.20.1070.10">
    <property type="entry name" value="Rhodopsin 7-helix transmembrane proteins"/>
    <property type="match status" value="1"/>
</dbReference>
<comment type="similarity">
    <text evidence="8">Belongs to the G-protein coupled receptor 1 family.</text>
</comment>
<feature type="transmembrane region" description="Helical" evidence="9">
    <location>
        <begin position="112"/>
        <end position="136"/>
    </location>
</feature>
<gene>
    <name evidence="11" type="ORF">BSL78_02453</name>
</gene>
<evidence type="ECO:0000256" key="9">
    <source>
        <dbReference type="SAM" id="Phobius"/>
    </source>
</evidence>
<keyword evidence="2 8" id="KW-0812">Transmembrane</keyword>
<dbReference type="PANTHER" id="PTHR24243:SF208">
    <property type="entry name" value="PYROKININ-1 RECEPTOR"/>
    <property type="match status" value="1"/>
</dbReference>
<evidence type="ECO:0000256" key="4">
    <source>
        <dbReference type="ARBA" id="ARBA00023040"/>
    </source>
</evidence>
<feature type="transmembrane region" description="Helical" evidence="9">
    <location>
        <begin position="242"/>
        <end position="263"/>
    </location>
</feature>
<dbReference type="Pfam" id="PF00001">
    <property type="entry name" value="7tm_1"/>
    <property type="match status" value="1"/>
</dbReference>
<evidence type="ECO:0000256" key="2">
    <source>
        <dbReference type="ARBA" id="ARBA00022692"/>
    </source>
</evidence>
<dbReference type="PROSITE" id="PS50262">
    <property type="entry name" value="G_PROTEIN_RECEP_F1_2"/>
    <property type="match status" value="1"/>
</dbReference>
<sequence>MDVFITEPMFGPSYSILLEDTSVPASNSSKFTMIPSPILTQGTTLEDLIFFLLAPLVGFISNGTFQITAWRNVSLRKNAFAIDLIVLSLLDILACICCTSLVYQSIFYFNVYFHYLFVGLHTIHSISTLLVVLIAWERYKAICHPMQTATSRRNLRKVCLTHAGWMSSGSILLAPSLFLLWRYSYQNGFPYFYIVFIPFDVLALIVTVVMYTSAAMHLRHEGKNFQNMTSNRSQYLRRERNLCAMTFINTVVFFALVVGQHILPGTVLLFRNEPVRFFKLQLTCSLANASVNPIIYNIFGRQYRKAFIQTMVCRVSSSSLSSRNSNIV</sequence>
<keyword evidence="5 9" id="KW-0472">Membrane</keyword>
<dbReference type="OrthoDB" id="9975554at2759"/>
<reference evidence="11 12" key="1">
    <citation type="journal article" date="2017" name="PLoS Biol.">
        <title>The sea cucumber genome provides insights into morphological evolution and visceral regeneration.</title>
        <authorList>
            <person name="Zhang X."/>
            <person name="Sun L."/>
            <person name="Yuan J."/>
            <person name="Sun Y."/>
            <person name="Gao Y."/>
            <person name="Zhang L."/>
            <person name="Li S."/>
            <person name="Dai H."/>
            <person name="Hamel J.F."/>
            <person name="Liu C."/>
            <person name="Yu Y."/>
            <person name="Liu S."/>
            <person name="Lin W."/>
            <person name="Guo K."/>
            <person name="Jin S."/>
            <person name="Xu P."/>
            <person name="Storey K.B."/>
            <person name="Huan P."/>
            <person name="Zhang T."/>
            <person name="Zhou Y."/>
            <person name="Zhang J."/>
            <person name="Lin C."/>
            <person name="Li X."/>
            <person name="Xing L."/>
            <person name="Huo D."/>
            <person name="Sun M."/>
            <person name="Wang L."/>
            <person name="Mercier A."/>
            <person name="Li F."/>
            <person name="Yang H."/>
            <person name="Xiang J."/>
        </authorList>
    </citation>
    <scope>NUCLEOTIDE SEQUENCE [LARGE SCALE GENOMIC DNA]</scope>
    <source>
        <strain evidence="11">Shaxun</strain>
        <tissue evidence="11">Muscle</tissue>
    </source>
</reference>
<dbReference type="PRINTS" id="PR00237">
    <property type="entry name" value="GPCRRHODOPSN"/>
</dbReference>
<comment type="subcellular location">
    <subcellularLocation>
        <location evidence="1">Membrane</location>
        <topology evidence="1">Multi-pass membrane protein</topology>
    </subcellularLocation>
</comment>
<dbReference type="AlphaFoldDB" id="A0A2G8LK31"/>
<evidence type="ECO:0000313" key="12">
    <source>
        <dbReference type="Proteomes" id="UP000230750"/>
    </source>
</evidence>
<dbReference type="PANTHER" id="PTHR24243">
    <property type="entry name" value="G-PROTEIN COUPLED RECEPTOR"/>
    <property type="match status" value="1"/>
</dbReference>
<organism evidence="11 12">
    <name type="scientific">Stichopus japonicus</name>
    <name type="common">Sea cucumber</name>
    <dbReference type="NCBI Taxonomy" id="307972"/>
    <lineage>
        <taxon>Eukaryota</taxon>
        <taxon>Metazoa</taxon>
        <taxon>Echinodermata</taxon>
        <taxon>Eleutherozoa</taxon>
        <taxon>Echinozoa</taxon>
        <taxon>Holothuroidea</taxon>
        <taxon>Aspidochirotacea</taxon>
        <taxon>Aspidochirotida</taxon>
        <taxon>Stichopodidae</taxon>
        <taxon>Apostichopus</taxon>
    </lineage>
</organism>
<keyword evidence="4 8" id="KW-0297">G-protein coupled receptor</keyword>
<feature type="transmembrane region" description="Helical" evidence="9">
    <location>
        <begin position="80"/>
        <end position="106"/>
    </location>
</feature>
<protein>
    <submittedName>
        <fullName evidence="11">Putative growth hormone secretagogue receptor type 1</fullName>
    </submittedName>
</protein>
<evidence type="ECO:0000256" key="3">
    <source>
        <dbReference type="ARBA" id="ARBA00022989"/>
    </source>
</evidence>
<dbReference type="EMBL" id="MRZV01000052">
    <property type="protein sequence ID" value="PIK60609.1"/>
    <property type="molecule type" value="Genomic_DNA"/>
</dbReference>
<proteinExistence type="inferred from homology"/>
<dbReference type="GO" id="GO:0004930">
    <property type="term" value="F:G protein-coupled receptor activity"/>
    <property type="evidence" value="ECO:0007669"/>
    <property type="project" value="UniProtKB-KW"/>
</dbReference>
<keyword evidence="3 9" id="KW-1133">Transmembrane helix</keyword>
<dbReference type="InterPro" id="IPR000276">
    <property type="entry name" value="GPCR_Rhodpsn"/>
</dbReference>
<evidence type="ECO:0000313" key="11">
    <source>
        <dbReference type="EMBL" id="PIK60609.1"/>
    </source>
</evidence>
<evidence type="ECO:0000256" key="7">
    <source>
        <dbReference type="ARBA" id="ARBA00023224"/>
    </source>
</evidence>
<comment type="caution">
    <text evidence="11">The sequence shown here is derived from an EMBL/GenBank/DDBJ whole genome shotgun (WGS) entry which is preliminary data.</text>
</comment>
<dbReference type="Proteomes" id="UP000230750">
    <property type="component" value="Unassembled WGS sequence"/>
</dbReference>
<evidence type="ECO:0000256" key="5">
    <source>
        <dbReference type="ARBA" id="ARBA00023136"/>
    </source>
</evidence>
<dbReference type="SUPFAM" id="SSF81321">
    <property type="entry name" value="Family A G protein-coupled receptor-like"/>
    <property type="match status" value="1"/>
</dbReference>
<feature type="domain" description="G-protein coupled receptors family 1 profile" evidence="10">
    <location>
        <begin position="61"/>
        <end position="296"/>
    </location>
</feature>
<keyword evidence="7 8" id="KW-0807">Transducer</keyword>
<name>A0A2G8LK31_STIJA</name>
<evidence type="ECO:0000256" key="6">
    <source>
        <dbReference type="ARBA" id="ARBA00023170"/>
    </source>
</evidence>
<evidence type="ECO:0000259" key="10">
    <source>
        <dbReference type="PROSITE" id="PS50262"/>
    </source>
</evidence>
<dbReference type="PROSITE" id="PS00237">
    <property type="entry name" value="G_PROTEIN_RECEP_F1_1"/>
    <property type="match status" value="1"/>
</dbReference>
<feature type="transmembrane region" description="Helical" evidence="9">
    <location>
        <begin position="48"/>
        <end position="68"/>
    </location>
</feature>
<evidence type="ECO:0000256" key="8">
    <source>
        <dbReference type="RuleBase" id="RU000688"/>
    </source>
</evidence>
<keyword evidence="12" id="KW-1185">Reference proteome</keyword>
<feature type="transmembrane region" description="Helical" evidence="9">
    <location>
        <begin position="157"/>
        <end position="179"/>
    </location>
</feature>
<dbReference type="GO" id="GO:0016020">
    <property type="term" value="C:membrane"/>
    <property type="evidence" value="ECO:0007669"/>
    <property type="project" value="UniProtKB-SubCell"/>
</dbReference>
<evidence type="ECO:0000256" key="1">
    <source>
        <dbReference type="ARBA" id="ARBA00004141"/>
    </source>
</evidence>
<feature type="transmembrane region" description="Helical" evidence="9">
    <location>
        <begin position="278"/>
        <end position="299"/>
    </location>
</feature>